<reference evidence="1" key="1">
    <citation type="submission" date="2014-11" db="EMBL/GenBank/DDBJ databases">
        <authorList>
            <person name="Amaro Gonzalez C."/>
        </authorList>
    </citation>
    <scope>NUCLEOTIDE SEQUENCE</scope>
</reference>
<organism evidence="1">
    <name type="scientific">Anguilla anguilla</name>
    <name type="common">European freshwater eel</name>
    <name type="synonym">Muraena anguilla</name>
    <dbReference type="NCBI Taxonomy" id="7936"/>
    <lineage>
        <taxon>Eukaryota</taxon>
        <taxon>Metazoa</taxon>
        <taxon>Chordata</taxon>
        <taxon>Craniata</taxon>
        <taxon>Vertebrata</taxon>
        <taxon>Euteleostomi</taxon>
        <taxon>Actinopterygii</taxon>
        <taxon>Neopterygii</taxon>
        <taxon>Teleostei</taxon>
        <taxon>Anguilliformes</taxon>
        <taxon>Anguillidae</taxon>
        <taxon>Anguilla</taxon>
    </lineage>
</organism>
<protein>
    <submittedName>
        <fullName evidence="1">Uncharacterized protein</fullName>
    </submittedName>
</protein>
<evidence type="ECO:0000313" key="1">
    <source>
        <dbReference type="EMBL" id="JAH30138.1"/>
    </source>
</evidence>
<dbReference type="EMBL" id="GBXM01078439">
    <property type="protein sequence ID" value="JAH30138.1"/>
    <property type="molecule type" value="Transcribed_RNA"/>
</dbReference>
<accession>A0A0E9RP42</accession>
<proteinExistence type="predicted"/>
<dbReference type="AlphaFoldDB" id="A0A0E9RP42"/>
<name>A0A0E9RP42_ANGAN</name>
<sequence>MQFSADEIVFYSMRFRFERLRPHPFSILANHMLP</sequence>
<reference evidence="1" key="2">
    <citation type="journal article" date="2015" name="Fish Shellfish Immunol.">
        <title>Early steps in the European eel (Anguilla anguilla)-Vibrio vulnificus interaction in the gills: Role of the RtxA13 toxin.</title>
        <authorList>
            <person name="Callol A."/>
            <person name="Pajuelo D."/>
            <person name="Ebbesson L."/>
            <person name="Teles M."/>
            <person name="MacKenzie S."/>
            <person name="Amaro C."/>
        </authorList>
    </citation>
    <scope>NUCLEOTIDE SEQUENCE</scope>
</reference>